<evidence type="ECO:0000256" key="4">
    <source>
        <dbReference type="ARBA" id="ARBA00022475"/>
    </source>
</evidence>
<dbReference type="PATRIC" id="fig|161896.4.peg.824"/>
<evidence type="ECO:0000313" key="10">
    <source>
        <dbReference type="Proteomes" id="UP000033566"/>
    </source>
</evidence>
<dbReference type="OrthoDB" id="3185104at2"/>
<dbReference type="EMBL" id="CP011311">
    <property type="protein sequence ID" value="AKE38813.1"/>
    <property type="molecule type" value="Genomic_DNA"/>
</dbReference>
<keyword evidence="6" id="KW-0029">Amino-acid transport</keyword>
<keyword evidence="3" id="KW-0813">Transport</keyword>
<sequence>MNSSTQRSHSVTVWTLIALIIGSTVGAGIFSLPQNIASVAGPGAMLIGWLIAGMGMLSVTFVFQILAQRKPHLDSGVYSYVRAGLGDFIGFTSGWGYWLGSVMAQVGYATLFFNTIGHYVPLFDESHRWISAIAVSLLSWGIFAVLARGIKQAAFMNMVTVIAKIVPILAFIVLVAFIGFSWDRFTFDFWGERSDASLFEQIQGIMLFTVWVFIGVEGASVYSKQARTRSDVGRATVIGFFAVLALLVSVSTLSFGVLTQEELAALPDNSMASVLTEVVGPWGGALISIGLCLSVLGAYVSWQMLCAEPIVMMAIDGLIPRKIGTINVAGAPWVAQLISTSVIQVFIIIFYLNETSYNAMVQLATIMYLLPYIFSALYLVLLASRGKGLTHPHAGVRFDISGPEIPARENRKHLAIGIVAFVYSLWLIYAADPVYVLLGALAVVPGLIPYVGTRLYYKERVFNAFEWCVVVIVSIGAIAAVWGISTGTLQL</sequence>
<keyword evidence="4" id="KW-1003">Cell membrane</keyword>
<reference evidence="9 10" key="1">
    <citation type="journal article" date="2015" name="Genome Announc.">
        <title>Complete Genome Sequence of Corynebacterium camporealensis DSM 44610, Isolated from the Milk of a Manchega Sheep with Subclinical Mastitis.</title>
        <authorList>
            <person name="Ruckert C."/>
            <person name="Albersmeier A."/>
            <person name="Winkler A."/>
            <person name="Tauch A."/>
        </authorList>
    </citation>
    <scope>NUCLEOTIDE SEQUENCE [LARGE SCALE GENOMIC DNA]</scope>
    <source>
        <strain evidence="9 10">DSM 44610</strain>
    </source>
</reference>
<dbReference type="InterPro" id="IPR050367">
    <property type="entry name" value="APC_superfamily"/>
</dbReference>
<dbReference type="Proteomes" id="UP000033566">
    <property type="component" value="Chromosome"/>
</dbReference>
<keyword evidence="10" id="KW-1185">Reference proteome</keyword>
<keyword evidence="7" id="KW-1133">Transmembrane helix</keyword>
<keyword evidence="5" id="KW-0812">Transmembrane</keyword>
<dbReference type="STRING" id="161896.UL81_04195"/>
<gene>
    <name evidence="9" type="primary">lysI</name>
    <name evidence="9" type="ORF">UL81_04195</name>
</gene>
<evidence type="ECO:0000256" key="3">
    <source>
        <dbReference type="ARBA" id="ARBA00022448"/>
    </source>
</evidence>
<evidence type="ECO:0000256" key="8">
    <source>
        <dbReference type="ARBA" id="ARBA00023136"/>
    </source>
</evidence>
<dbReference type="InterPro" id="IPR004754">
    <property type="entry name" value="Amino_acid_antiprt"/>
</dbReference>
<dbReference type="RefSeq" id="WP_046453289.1">
    <property type="nucleotide sequence ID" value="NZ_CP011311.1"/>
</dbReference>
<evidence type="ECO:0000256" key="5">
    <source>
        <dbReference type="ARBA" id="ARBA00022692"/>
    </source>
</evidence>
<dbReference type="PANTHER" id="PTHR42770:SF4">
    <property type="entry name" value="ARGININE_ORNITHINE ANTIPORTER-RELATED"/>
    <property type="match status" value="1"/>
</dbReference>
<dbReference type="PANTHER" id="PTHR42770">
    <property type="entry name" value="AMINO ACID TRANSPORTER-RELATED"/>
    <property type="match status" value="1"/>
</dbReference>
<dbReference type="NCBIfam" id="TIGR00905">
    <property type="entry name" value="2A0302"/>
    <property type="match status" value="1"/>
</dbReference>
<protein>
    <submittedName>
        <fullName evidence="9">Lysine:proton symporter, APA family</fullName>
    </submittedName>
</protein>
<organism evidence="9 10">
    <name type="scientific">Corynebacterium camporealensis</name>
    <dbReference type="NCBI Taxonomy" id="161896"/>
    <lineage>
        <taxon>Bacteria</taxon>
        <taxon>Bacillati</taxon>
        <taxon>Actinomycetota</taxon>
        <taxon>Actinomycetes</taxon>
        <taxon>Mycobacteriales</taxon>
        <taxon>Corynebacteriaceae</taxon>
        <taxon>Corynebacterium</taxon>
    </lineage>
</organism>
<keyword evidence="8" id="KW-0472">Membrane</keyword>
<dbReference type="AlphaFoldDB" id="A0A0F6QXR4"/>
<dbReference type="KEGG" id="ccj:UL81_04195"/>
<dbReference type="GO" id="GO:0022857">
    <property type="term" value="F:transmembrane transporter activity"/>
    <property type="evidence" value="ECO:0007669"/>
    <property type="project" value="InterPro"/>
</dbReference>
<evidence type="ECO:0000256" key="7">
    <source>
        <dbReference type="ARBA" id="ARBA00022989"/>
    </source>
</evidence>
<dbReference type="Pfam" id="PF13520">
    <property type="entry name" value="AA_permease_2"/>
    <property type="match status" value="1"/>
</dbReference>
<comment type="similarity">
    <text evidence="2">Belongs to the amino acid-polyamine-organocation (APC) superfamily. Basic amino acid/polyamine antiporter (APA) (TC 2.A.3.2) family.</text>
</comment>
<evidence type="ECO:0000256" key="6">
    <source>
        <dbReference type="ARBA" id="ARBA00022970"/>
    </source>
</evidence>
<dbReference type="Gene3D" id="1.20.1740.10">
    <property type="entry name" value="Amino acid/polyamine transporter I"/>
    <property type="match status" value="1"/>
</dbReference>
<comment type="subcellular location">
    <subcellularLocation>
        <location evidence="1">Cell membrane</location>
        <topology evidence="1">Multi-pass membrane protein</topology>
    </subcellularLocation>
</comment>
<name>A0A0F6QXR4_9CORY</name>
<dbReference type="HOGENOM" id="CLU_007946_1_2_11"/>
<dbReference type="PIRSF" id="PIRSF006060">
    <property type="entry name" value="AA_transporter"/>
    <property type="match status" value="1"/>
</dbReference>
<evidence type="ECO:0000256" key="2">
    <source>
        <dbReference type="ARBA" id="ARBA00008220"/>
    </source>
</evidence>
<dbReference type="GO" id="GO:0005886">
    <property type="term" value="C:plasma membrane"/>
    <property type="evidence" value="ECO:0007669"/>
    <property type="project" value="UniProtKB-SubCell"/>
</dbReference>
<accession>A0A0F6QXR4</accession>
<dbReference type="InterPro" id="IPR002293">
    <property type="entry name" value="AA/rel_permease1"/>
</dbReference>
<evidence type="ECO:0000256" key="1">
    <source>
        <dbReference type="ARBA" id="ARBA00004651"/>
    </source>
</evidence>
<dbReference type="GO" id="GO:0006865">
    <property type="term" value="P:amino acid transport"/>
    <property type="evidence" value="ECO:0007669"/>
    <property type="project" value="UniProtKB-KW"/>
</dbReference>
<proteinExistence type="inferred from homology"/>
<evidence type="ECO:0000313" key="9">
    <source>
        <dbReference type="EMBL" id="AKE38813.1"/>
    </source>
</evidence>